<organism evidence="2 3">
    <name type="scientific">Coniella lustricola</name>
    <dbReference type="NCBI Taxonomy" id="2025994"/>
    <lineage>
        <taxon>Eukaryota</taxon>
        <taxon>Fungi</taxon>
        <taxon>Dikarya</taxon>
        <taxon>Ascomycota</taxon>
        <taxon>Pezizomycotina</taxon>
        <taxon>Sordariomycetes</taxon>
        <taxon>Sordariomycetidae</taxon>
        <taxon>Diaporthales</taxon>
        <taxon>Schizoparmaceae</taxon>
        <taxon>Coniella</taxon>
    </lineage>
</organism>
<evidence type="ECO:0000313" key="2">
    <source>
        <dbReference type="EMBL" id="PSR78139.1"/>
    </source>
</evidence>
<accession>A0A2T2ZW14</accession>
<evidence type="ECO:0000256" key="1">
    <source>
        <dbReference type="SAM" id="MobiDB-lite"/>
    </source>
</evidence>
<feature type="region of interest" description="Disordered" evidence="1">
    <location>
        <begin position="113"/>
        <end position="188"/>
    </location>
</feature>
<reference evidence="2 3" key="1">
    <citation type="journal article" date="2018" name="Mycol. Prog.">
        <title>Coniella lustricola, a new species from submerged detritus.</title>
        <authorList>
            <person name="Raudabaugh D.B."/>
            <person name="Iturriaga T."/>
            <person name="Carver A."/>
            <person name="Mondo S."/>
            <person name="Pangilinan J."/>
            <person name="Lipzen A."/>
            <person name="He G."/>
            <person name="Amirebrahimi M."/>
            <person name="Grigoriev I.V."/>
            <person name="Miller A.N."/>
        </authorList>
    </citation>
    <scope>NUCLEOTIDE SEQUENCE [LARGE SCALE GENOMIC DNA]</scope>
    <source>
        <strain evidence="2 3">B22-T-1</strain>
    </source>
</reference>
<feature type="compositionally biased region" description="Acidic residues" evidence="1">
    <location>
        <begin position="352"/>
        <end position="365"/>
    </location>
</feature>
<name>A0A2T2ZW14_9PEZI</name>
<dbReference type="InParanoid" id="A0A2T2ZW14"/>
<feature type="compositionally biased region" description="Basic and acidic residues" evidence="1">
    <location>
        <begin position="506"/>
        <end position="537"/>
    </location>
</feature>
<feature type="region of interest" description="Disordered" evidence="1">
    <location>
        <begin position="498"/>
        <end position="549"/>
    </location>
</feature>
<feature type="compositionally biased region" description="Basic and acidic residues" evidence="1">
    <location>
        <begin position="118"/>
        <end position="127"/>
    </location>
</feature>
<keyword evidence="3" id="KW-1185">Reference proteome</keyword>
<dbReference type="Proteomes" id="UP000241462">
    <property type="component" value="Unassembled WGS sequence"/>
</dbReference>
<dbReference type="EMBL" id="KZ678619">
    <property type="protein sequence ID" value="PSR78139.1"/>
    <property type="molecule type" value="Genomic_DNA"/>
</dbReference>
<feature type="compositionally biased region" description="Low complexity" evidence="1">
    <location>
        <begin position="168"/>
        <end position="186"/>
    </location>
</feature>
<feature type="compositionally biased region" description="Polar residues" evidence="1">
    <location>
        <begin position="140"/>
        <end position="154"/>
    </location>
</feature>
<dbReference type="AlphaFoldDB" id="A0A2T2ZW14"/>
<sequence>MAAHNAYSPGLVDTDVEPGFATGKVKHREPGHASTFWPIASRDSPIDIAARMFGTSPVPMAHLSLTVKQFKERYSEIRRDLERSFGKQGDELDALIDASKVVYVEVTDKMKMAQRAQTAEKEEEEMKKRKRSRDYAADSDTVSPASSHTMTQSPGHAVNSKPGSPDTVPGVVAAVHAGGGNNNSNNDKAKSGLNAYFVPEPPGYSDDSDLESGIFYWTDGEEDQGHDIRHLFPKPKDAPASQLYIYSDEVDLTRIHEKYWMTLAEARTRARASVRVVDRVKRSHTLLTRFTERIHKEKSAGGRKAVRAEYGKLVAGLQAMRVWLEHDVAVGALHWLSAVNNAVEEQVGGAEGQDEGEGVGEGEGEGEGHGDQCGDSGIETARGAWIWSRQLTSRHTLYMIENLRAFDCRVRKCSAGLTAAEAVMHKWEGEENRLRDGNSDAGDKKAKILPADNRKAWLREMSERVVAARRAGEAQPELSAYRSVQTMMKTLFDGWEDYDEETQGPGKDDCLAEKAEESKIAEDGPVERPAKKMRTNDESSETAILIDDE</sequence>
<proteinExistence type="predicted"/>
<evidence type="ECO:0000313" key="3">
    <source>
        <dbReference type="Proteomes" id="UP000241462"/>
    </source>
</evidence>
<protein>
    <submittedName>
        <fullName evidence="2">Uncharacterized protein</fullName>
    </submittedName>
</protein>
<gene>
    <name evidence="2" type="ORF">BD289DRAFT_486176</name>
</gene>
<feature type="region of interest" description="Disordered" evidence="1">
    <location>
        <begin position="347"/>
        <end position="375"/>
    </location>
</feature>